<sequence length="376" mass="39322">MVDQPVDAPEIETLRLLQYGTESDLLEAAITHIQSVLPDWEPQQGNTEVVLLQGLALMLGPEIMAIQMLGDRVIEGVMSLYGVTRSQGVAATGRVAFTVTNSNPTQVIPLGSRLRLVVSSTGETVDLLTTEELQIITSETLTGEVNVVAEIEGDTSNGMPAGTFVSTVTSLPFVESAVLALPMSGGAGEESDGSFSARAASTLARQVSTLVGTEQFEYAALTRSEVGRAKAFDNYNPAVPGSPQFGHVTVAVASQTGTALTSPVMTDIEYWLEAQALASLVVHVIAPTYTTVNLNVTVKADVGQSAAAVKANVEAALRAWLSPVTWPWESTVEQFSMISVVGNAGGVKQVQSVPATIALAGKAPLPTIGTINVTVN</sequence>
<protein>
    <submittedName>
        <fullName evidence="1">Baseplate J protein</fullName>
    </submittedName>
</protein>
<dbReference type="GeneID" id="40077510"/>
<dbReference type="EMBL" id="KU160656">
    <property type="protein sequence ID" value="ALY09684.1"/>
    <property type="molecule type" value="Genomic_DNA"/>
</dbReference>
<organism evidence="1 2">
    <name type="scientific">Arthrobacter phage Martha</name>
    <dbReference type="NCBI Taxonomy" id="1772307"/>
    <lineage>
        <taxon>Viruses</taxon>
        <taxon>Duplodnaviria</taxon>
        <taxon>Heunggongvirae</taxon>
        <taxon>Uroviricota</taxon>
        <taxon>Caudoviricetes</taxon>
        <taxon>Berryhillviridae</taxon>
        <taxon>Marthavirus</taxon>
        <taxon>Marthavirus martha</taxon>
    </lineage>
</organism>
<accession>A0A0U4JIA0</accession>
<reference evidence="1 2" key="1">
    <citation type="submission" date="2015-11" db="EMBL/GenBank/DDBJ databases">
        <authorList>
            <person name="Lee I.Y."/>
            <person name="Guerrero C.A."/>
            <person name="Bowman C.A."/>
            <person name="Russell D.A."/>
            <person name="Pope W.H."/>
            <person name="Jacobs-Sera D."/>
            <person name="Hendrix R.W."/>
            <person name="Hatfull G.F."/>
        </authorList>
    </citation>
    <scope>NUCLEOTIDE SEQUENCE [LARGE SCALE GENOMIC DNA]</scope>
</reference>
<evidence type="ECO:0000313" key="1">
    <source>
        <dbReference type="EMBL" id="ALY09684.1"/>
    </source>
</evidence>
<evidence type="ECO:0000313" key="2">
    <source>
        <dbReference type="Proteomes" id="UP000226425"/>
    </source>
</evidence>
<name>A0A0U4JIA0_9CAUD</name>
<dbReference type="OrthoDB" id="6510at10239"/>
<dbReference type="RefSeq" id="YP_009601664.1">
    <property type="nucleotide sequence ID" value="NC_041932.1"/>
</dbReference>
<keyword evidence="2" id="KW-1185">Reference proteome</keyword>
<dbReference type="KEGG" id="vg:40077510"/>
<gene>
    <name evidence="1" type="primary">31</name>
    <name evidence="1" type="ORF">MARTHA_31</name>
</gene>
<proteinExistence type="predicted"/>
<dbReference type="Proteomes" id="UP000226425">
    <property type="component" value="Segment"/>
</dbReference>